<keyword evidence="2" id="KW-1185">Reference proteome</keyword>
<dbReference type="Proteomes" id="UP000199496">
    <property type="component" value="Unassembled WGS sequence"/>
</dbReference>
<accession>A0A1H9BT28</accession>
<gene>
    <name evidence="1" type="ORF">SAMN05421693_11074</name>
</gene>
<evidence type="ECO:0000313" key="1">
    <source>
        <dbReference type="EMBL" id="SEP91861.1"/>
    </source>
</evidence>
<sequence>MVGGHKATTANNTIVIADRDHLGGSTIDGVGDTNTLKFDQAGTYDLTQAASVANIYTLDLSGADRVIIDSEMDFEKIIGNGKELELSVLKEVHGSGSAQTEVAANLNLTKLFELEGTLSLLVVKGAVNQANFSGLDEVSTIDLSDLNFAQGFDQATLPGADQAGGAVNLKAGQTLIMDFADVVAQLAEGGFAGVQSAADENSTLRITGQVDNVAAVEAVNTLDGEHLHLDLDLDFSQLDIDSDLLGDLRDALGGKLHLTADQVFTATPEQIAGLEILGPASATVKLVDELDDGDTADLSKIDGPAFDLSELVFKDGAILKLAAAQADDFKISGYKSLVIQSADEDEILTDIDLAAVQGKVAFAFDESGTLSLKAGSVIKAHDLTISGGVLDATLGNNATLDVTSITLHGTSELILTQAQFDVLQVAFKTDTPNQGWVVVQGDNDEETLYLVTGDPADNEIGNMTGLVEAPEAPSEITTKGAGFDTREGDEMVDGAQATDIDNTITIADFTHMHGSTLDGVGGSNTVILAAPADGGMYDFSELVEFAHINHIQLSENANTRMNLTQHALISTAAGDNTVTIVDADNDSDTMALNAEVENYTLTDVGGGDHGTFKLTGVVENTNDLTINDSSVNELAIEFAKEGTLNELRLGNGVASAKLILTTDGENTIESLRTQWDELGGAQISRLETHGEVSLDVNMGDHVNIVNDFTIKANAEQGTRLGSSDSNLYLYSFDGHKTLNLIAKHDLDIPMLSYNSVFSTEVSGGGTVTTQGFVNEMELKSKMTISVIEESSFIAKEVEREWGNTFSISGNGTLNLNAGEGSRIDLQGTIGFSGGSIATNAEGEVRIAQLTSGWMDDFTLKADGNLRIDDISGYNFGSSPYNFIITGDEAGAELVLGSSAETGLTLGTGSDSNLDASDFKGNLTAHLVRQDEGGPSNASKHAVLLGQGENTITVHGETGNNFTNYTFTVAAGGLGDTTITGFNAGGFRRDDILDFTAFGWTNSYIQEHNFEYKLGKLNANIGFSFSVNTDGLNGDGHELLVFTEVGGGNIQITSPNFDGNITLVGVVGSSLDASNFTGIDFLGA</sequence>
<dbReference type="EMBL" id="FOFO01000010">
    <property type="protein sequence ID" value="SEP91861.1"/>
    <property type="molecule type" value="Genomic_DNA"/>
</dbReference>
<protein>
    <submittedName>
        <fullName evidence="1">Uncharacterized protein</fullName>
    </submittedName>
</protein>
<dbReference type="AlphaFoldDB" id="A0A1H9BT28"/>
<proteinExistence type="predicted"/>
<reference evidence="1 2" key="1">
    <citation type="submission" date="2016-10" db="EMBL/GenBank/DDBJ databases">
        <authorList>
            <person name="de Groot N.N."/>
        </authorList>
    </citation>
    <scope>NUCLEOTIDE SEQUENCE [LARGE SCALE GENOMIC DNA]</scope>
    <source>
        <strain evidence="1 2">B7-7</strain>
    </source>
</reference>
<name>A0A1H9BT28_9GAMM</name>
<dbReference type="STRING" id="867345.SAMN05421693_11074"/>
<evidence type="ECO:0000313" key="2">
    <source>
        <dbReference type="Proteomes" id="UP000199496"/>
    </source>
</evidence>
<organism evidence="1 2">
    <name type="scientific">Ectothiorhodospira magna</name>
    <dbReference type="NCBI Taxonomy" id="867345"/>
    <lineage>
        <taxon>Bacteria</taxon>
        <taxon>Pseudomonadati</taxon>
        <taxon>Pseudomonadota</taxon>
        <taxon>Gammaproteobacteria</taxon>
        <taxon>Chromatiales</taxon>
        <taxon>Ectothiorhodospiraceae</taxon>
        <taxon>Ectothiorhodospira</taxon>
    </lineage>
</organism>